<evidence type="ECO:0000256" key="2">
    <source>
        <dbReference type="SAM" id="Phobius"/>
    </source>
</evidence>
<feature type="transmembrane region" description="Helical" evidence="2">
    <location>
        <begin position="84"/>
        <end position="104"/>
    </location>
</feature>
<dbReference type="Proteomes" id="UP000318478">
    <property type="component" value="Unassembled WGS sequence"/>
</dbReference>
<accession>A0A5C5YV83</accession>
<comment type="caution">
    <text evidence="3">The sequence shown here is derived from an EMBL/GenBank/DDBJ whole genome shotgun (WGS) entry which is preliminary data.</text>
</comment>
<feature type="transmembrane region" description="Helical" evidence="2">
    <location>
        <begin position="116"/>
        <end position="141"/>
    </location>
</feature>
<name>A0A5C5YV83_9BACT</name>
<reference evidence="3 4" key="1">
    <citation type="submission" date="2019-02" db="EMBL/GenBank/DDBJ databases">
        <title>Deep-cultivation of Planctomycetes and their phenomic and genomic characterization uncovers novel biology.</title>
        <authorList>
            <person name="Wiegand S."/>
            <person name="Jogler M."/>
            <person name="Boedeker C."/>
            <person name="Pinto D."/>
            <person name="Vollmers J."/>
            <person name="Rivas-Marin E."/>
            <person name="Kohn T."/>
            <person name="Peeters S.H."/>
            <person name="Heuer A."/>
            <person name="Rast P."/>
            <person name="Oberbeckmann S."/>
            <person name="Bunk B."/>
            <person name="Jeske O."/>
            <person name="Meyerdierks A."/>
            <person name="Storesund J.E."/>
            <person name="Kallscheuer N."/>
            <person name="Luecker S."/>
            <person name="Lage O.M."/>
            <person name="Pohl T."/>
            <person name="Merkel B.J."/>
            <person name="Hornburger P."/>
            <person name="Mueller R.-W."/>
            <person name="Bruemmer F."/>
            <person name="Labrenz M."/>
            <person name="Spormann A.M."/>
            <person name="Op Den Camp H."/>
            <person name="Overmann J."/>
            <person name="Amann R."/>
            <person name="Jetten M.S.M."/>
            <person name="Mascher T."/>
            <person name="Medema M.H."/>
            <person name="Devos D.P."/>
            <person name="Kaster A.-K."/>
            <person name="Ovreas L."/>
            <person name="Rohde M."/>
            <person name="Galperin M.Y."/>
            <person name="Jogler C."/>
        </authorList>
    </citation>
    <scope>NUCLEOTIDE SEQUENCE [LARGE SCALE GENOMIC DNA]</scope>
    <source>
        <strain evidence="3 4">Pla123a</strain>
    </source>
</reference>
<dbReference type="RefSeq" id="WP_146585086.1">
    <property type="nucleotide sequence ID" value="NZ_SJPO01000002.1"/>
</dbReference>
<dbReference type="EMBL" id="SJPO01000002">
    <property type="protein sequence ID" value="TWT78543.1"/>
    <property type="molecule type" value="Genomic_DNA"/>
</dbReference>
<feature type="transmembrane region" description="Helical" evidence="2">
    <location>
        <begin position="45"/>
        <end position="64"/>
    </location>
</feature>
<evidence type="ECO:0000313" key="4">
    <source>
        <dbReference type="Proteomes" id="UP000318478"/>
    </source>
</evidence>
<keyword evidence="2" id="KW-0472">Membrane</keyword>
<keyword evidence="2" id="KW-0812">Transmembrane</keyword>
<organism evidence="3 4">
    <name type="scientific">Posidoniimonas polymericola</name>
    <dbReference type="NCBI Taxonomy" id="2528002"/>
    <lineage>
        <taxon>Bacteria</taxon>
        <taxon>Pseudomonadati</taxon>
        <taxon>Planctomycetota</taxon>
        <taxon>Planctomycetia</taxon>
        <taxon>Pirellulales</taxon>
        <taxon>Lacipirellulaceae</taxon>
        <taxon>Posidoniimonas</taxon>
    </lineage>
</organism>
<protein>
    <submittedName>
        <fullName evidence="3">Uncharacterized protein</fullName>
    </submittedName>
</protein>
<proteinExistence type="predicted"/>
<keyword evidence="4" id="KW-1185">Reference proteome</keyword>
<evidence type="ECO:0000313" key="3">
    <source>
        <dbReference type="EMBL" id="TWT78543.1"/>
    </source>
</evidence>
<sequence>MPDENPYASPVEVDEPQSASAPGSADAVRRAHLQHESAVRSLGTLYLLLAIAATMLTVVVGGFMASEWGSRTAPASNTFVTLGIASYLLTPVVLWGLAIGLHGLRGEPTRLAANGLHAVGLVVSLYTLNPIFAIHFGYALWQLTGKRAKFLFSRHYREVIAATPYLKPSTSTEVKIVAFLLLLMVGFIVIGLLF</sequence>
<keyword evidence="2" id="KW-1133">Transmembrane helix</keyword>
<dbReference type="AlphaFoldDB" id="A0A5C5YV83"/>
<feature type="transmembrane region" description="Helical" evidence="2">
    <location>
        <begin position="176"/>
        <end position="193"/>
    </location>
</feature>
<gene>
    <name evidence="3" type="ORF">Pla123a_13360</name>
</gene>
<feature type="region of interest" description="Disordered" evidence="1">
    <location>
        <begin position="1"/>
        <end position="25"/>
    </location>
</feature>
<evidence type="ECO:0000256" key="1">
    <source>
        <dbReference type="SAM" id="MobiDB-lite"/>
    </source>
</evidence>